<dbReference type="GO" id="GO:0003700">
    <property type="term" value="F:DNA-binding transcription factor activity"/>
    <property type="evidence" value="ECO:0007669"/>
    <property type="project" value="InterPro"/>
</dbReference>
<evidence type="ECO:0000256" key="2">
    <source>
        <dbReference type="ARBA" id="ARBA00023015"/>
    </source>
</evidence>
<dbReference type="PANTHER" id="PTHR30346">
    <property type="entry name" value="TRANSCRIPTIONAL DUAL REGULATOR HCAR-RELATED"/>
    <property type="match status" value="1"/>
</dbReference>
<dbReference type="STRING" id="198092.SAMN02745194_00716"/>
<comment type="similarity">
    <text evidence="1">Belongs to the LysR transcriptional regulatory family.</text>
</comment>
<dbReference type="Pfam" id="PF03466">
    <property type="entry name" value="LysR_substrate"/>
    <property type="match status" value="1"/>
</dbReference>
<evidence type="ECO:0000256" key="4">
    <source>
        <dbReference type="ARBA" id="ARBA00023163"/>
    </source>
</evidence>
<dbReference type="Gene3D" id="1.10.10.10">
    <property type="entry name" value="Winged helix-like DNA-binding domain superfamily/Winged helix DNA-binding domain"/>
    <property type="match status" value="1"/>
</dbReference>
<evidence type="ECO:0000313" key="7">
    <source>
        <dbReference type="Proteomes" id="UP000184387"/>
    </source>
</evidence>
<keyword evidence="7" id="KW-1185">Reference proteome</keyword>
<protein>
    <submittedName>
        <fullName evidence="6">DNA-binding transcriptional regulator, LysR family</fullName>
    </submittedName>
</protein>
<evidence type="ECO:0000256" key="1">
    <source>
        <dbReference type="ARBA" id="ARBA00009437"/>
    </source>
</evidence>
<accession>A0A1M6CIL8</accession>
<gene>
    <name evidence="6" type="ORF">SAMN02745194_00716</name>
</gene>
<keyword evidence="3 6" id="KW-0238">DNA-binding</keyword>
<dbReference type="InterPro" id="IPR000847">
    <property type="entry name" value="LysR_HTH_N"/>
</dbReference>
<evidence type="ECO:0000256" key="3">
    <source>
        <dbReference type="ARBA" id="ARBA00023125"/>
    </source>
</evidence>
<dbReference type="AlphaFoldDB" id="A0A1M6CIL8"/>
<dbReference type="RefSeq" id="WP_073131480.1">
    <property type="nucleotide sequence ID" value="NZ_FQZF01000003.1"/>
</dbReference>
<dbReference type="InterPro" id="IPR036390">
    <property type="entry name" value="WH_DNA-bd_sf"/>
</dbReference>
<dbReference type="GO" id="GO:0003677">
    <property type="term" value="F:DNA binding"/>
    <property type="evidence" value="ECO:0007669"/>
    <property type="project" value="UniProtKB-KW"/>
</dbReference>
<dbReference type="FunFam" id="1.10.10.10:FF:000001">
    <property type="entry name" value="LysR family transcriptional regulator"/>
    <property type="match status" value="1"/>
</dbReference>
<dbReference type="Gene3D" id="3.40.190.10">
    <property type="entry name" value="Periplasmic binding protein-like II"/>
    <property type="match status" value="2"/>
</dbReference>
<dbReference type="Pfam" id="PF00126">
    <property type="entry name" value="HTH_1"/>
    <property type="match status" value="1"/>
</dbReference>
<name>A0A1M6CIL8_9PROT</name>
<dbReference type="SUPFAM" id="SSF53850">
    <property type="entry name" value="Periplasmic binding protein-like II"/>
    <property type="match status" value="1"/>
</dbReference>
<dbReference type="InterPro" id="IPR036388">
    <property type="entry name" value="WH-like_DNA-bd_sf"/>
</dbReference>
<organism evidence="6 7">
    <name type="scientific">Muricoccus roseus</name>
    <dbReference type="NCBI Taxonomy" id="198092"/>
    <lineage>
        <taxon>Bacteria</taxon>
        <taxon>Pseudomonadati</taxon>
        <taxon>Pseudomonadota</taxon>
        <taxon>Alphaproteobacteria</taxon>
        <taxon>Acetobacterales</taxon>
        <taxon>Roseomonadaceae</taxon>
        <taxon>Muricoccus</taxon>
    </lineage>
</organism>
<dbReference type="Proteomes" id="UP000184387">
    <property type="component" value="Unassembled WGS sequence"/>
</dbReference>
<dbReference type="EMBL" id="FQZF01000003">
    <property type="protein sequence ID" value="SHI60753.1"/>
    <property type="molecule type" value="Genomic_DNA"/>
</dbReference>
<dbReference type="PRINTS" id="PR00039">
    <property type="entry name" value="HTHLYSR"/>
</dbReference>
<dbReference type="PANTHER" id="PTHR30346:SF0">
    <property type="entry name" value="HCA OPERON TRANSCRIPTIONAL ACTIVATOR HCAR"/>
    <property type="match status" value="1"/>
</dbReference>
<keyword evidence="4" id="KW-0804">Transcription</keyword>
<keyword evidence="2" id="KW-0805">Transcription regulation</keyword>
<dbReference type="OrthoDB" id="9811588at2"/>
<feature type="domain" description="HTH lysR-type" evidence="5">
    <location>
        <begin position="2"/>
        <end position="59"/>
    </location>
</feature>
<dbReference type="InterPro" id="IPR005119">
    <property type="entry name" value="LysR_subst-bd"/>
</dbReference>
<proteinExistence type="inferred from homology"/>
<dbReference type="SUPFAM" id="SSF46785">
    <property type="entry name" value="Winged helix' DNA-binding domain"/>
    <property type="match status" value="1"/>
</dbReference>
<dbReference type="PROSITE" id="PS50931">
    <property type="entry name" value="HTH_LYSR"/>
    <property type="match status" value="1"/>
</dbReference>
<dbReference type="GO" id="GO:0032993">
    <property type="term" value="C:protein-DNA complex"/>
    <property type="evidence" value="ECO:0007669"/>
    <property type="project" value="TreeGrafter"/>
</dbReference>
<reference evidence="6 7" key="1">
    <citation type="submission" date="2016-11" db="EMBL/GenBank/DDBJ databases">
        <authorList>
            <person name="Jaros S."/>
            <person name="Januszkiewicz K."/>
            <person name="Wedrychowicz H."/>
        </authorList>
    </citation>
    <scope>NUCLEOTIDE SEQUENCE [LARGE SCALE GENOMIC DNA]</scope>
    <source>
        <strain evidence="6 7">DSM 14916</strain>
    </source>
</reference>
<evidence type="ECO:0000259" key="5">
    <source>
        <dbReference type="PROSITE" id="PS50931"/>
    </source>
</evidence>
<sequence length="300" mass="32450">MFELGQLRCFVAVAEELHFRRAAARLNMTQPPLSRQIQMLEHELGFPLFLRSSRAVQLTPAGRVFLDQSRRMLRMAEGAAQEALRVARGETGSVTLGFTAASSYAVLPRLVAMIRKGAPGIELNLRELVTQDQIAALRAGGIDAGLLRPPLAGPDLRAARLEREPLRVALPLGHPLAEEEGVEPAALDGQPLITYPPVEGRYLHDLVHSVLRLGGVTPGRVQHVSQTHSILALVGAGIGFALVPQAAERLRPMDVVLRPLRGTPPLTADLLLAWTEAGNPARDAVLAVVRREWLGLGQIA</sequence>
<evidence type="ECO:0000313" key="6">
    <source>
        <dbReference type="EMBL" id="SHI60753.1"/>
    </source>
</evidence>